<evidence type="ECO:0008006" key="6">
    <source>
        <dbReference type="Google" id="ProtNLM"/>
    </source>
</evidence>
<evidence type="ECO:0000313" key="5">
    <source>
        <dbReference type="Proteomes" id="UP001156856"/>
    </source>
</evidence>
<dbReference type="Proteomes" id="UP000321960">
    <property type="component" value="Unassembled WGS sequence"/>
</dbReference>
<reference evidence="3" key="4">
    <citation type="submission" date="2023-01" db="EMBL/GenBank/DDBJ databases">
        <title>Draft genome sequence of Methylobacterium oxalidis strain NBRC 107715.</title>
        <authorList>
            <person name="Sun Q."/>
            <person name="Mori K."/>
        </authorList>
    </citation>
    <scope>NUCLEOTIDE SEQUENCE</scope>
    <source>
        <strain evidence="3">NBRC 107715</strain>
    </source>
</reference>
<keyword evidence="5" id="KW-1185">Reference proteome</keyword>
<dbReference type="Proteomes" id="UP001156856">
    <property type="component" value="Unassembled WGS sequence"/>
</dbReference>
<dbReference type="Pfam" id="PF10691">
    <property type="entry name" value="DUF2497"/>
    <property type="match status" value="1"/>
</dbReference>
<dbReference type="RefSeq" id="WP_174804934.1">
    <property type="nucleotide sequence ID" value="NZ_BJZU01000063.1"/>
</dbReference>
<proteinExistence type="predicted"/>
<dbReference type="InterPro" id="IPR019632">
    <property type="entry name" value="DUF2497"/>
</dbReference>
<evidence type="ECO:0000313" key="2">
    <source>
        <dbReference type="EMBL" id="GEP05175.1"/>
    </source>
</evidence>
<protein>
    <recommendedName>
        <fullName evidence="6">Pole-organizing protein PopZ</fullName>
    </recommendedName>
</protein>
<name>A0A512J5E2_9HYPH</name>
<reference evidence="5" key="2">
    <citation type="journal article" date="2019" name="Int. J. Syst. Evol. Microbiol.">
        <title>The Global Catalogue of Microorganisms (GCM) 10K type strain sequencing project: providing services to taxonomists for standard genome sequencing and annotation.</title>
        <authorList>
            <consortium name="The Broad Institute Genomics Platform"/>
            <consortium name="The Broad Institute Genome Sequencing Center for Infectious Disease"/>
            <person name="Wu L."/>
            <person name="Ma J."/>
        </authorList>
    </citation>
    <scope>NUCLEOTIDE SEQUENCE [LARGE SCALE GENOMIC DNA]</scope>
    <source>
        <strain evidence="5">NBRC 107715</strain>
    </source>
</reference>
<feature type="region of interest" description="Disordered" evidence="1">
    <location>
        <begin position="99"/>
        <end position="122"/>
    </location>
</feature>
<feature type="compositionally biased region" description="Basic and acidic residues" evidence="1">
    <location>
        <begin position="31"/>
        <end position="45"/>
    </location>
</feature>
<evidence type="ECO:0000313" key="3">
    <source>
        <dbReference type="EMBL" id="GLS62533.1"/>
    </source>
</evidence>
<feature type="region of interest" description="Disordered" evidence="1">
    <location>
        <begin position="1"/>
        <end position="86"/>
    </location>
</feature>
<gene>
    <name evidence="3" type="ORF">GCM10007888_09140</name>
    <name evidence="2" type="ORF">MOX02_32130</name>
</gene>
<reference evidence="3" key="1">
    <citation type="journal article" date="2014" name="Int. J. Syst. Evol. Microbiol.">
        <title>Complete genome of a new Firmicutes species belonging to the dominant human colonic microbiota ('Ruminococcus bicirculans') reveals two chromosomes and a selective capacity to utilize plant glucans.</title>
        <authorList>
            <consortium name="NISC Comparative Sequencing Program"/>
            <person name="Wegmann U."/>
            <person name="Louis P."/>
            <person name="Goesmann A."/>
            <person name="Henrissat B."/>
            <person name="Duncan S.H."/>
            <person name="Flint H.J."/>
        </authorList>
    </citation>
    <scope>NUCLEOTIDE SEQUENCE</scope>
    <source>
        <strain evidence="3">NBRC 107715</strain>
    </source>
</reference>
<reference evidence="2 4" key="3">
    <citation type="submission" date="2019-07" db="EMBL/GenBank/DDBJ databases">
        <title>Whole genome shotgun sequence of Methylobacterium oxalidis NBRC 107715.</title>
        <authorList>
            <person name="Hosoyama A."/>
            <person name="Uohara A."/>
            <person name="Ohji S."/>
            <person name="Ichikawa N."/>
        </authorList>
    </citation>
    <scope>NUCLEOTIDE SEQUENCE [LARGE SCALE GENOMIC DNA]</scope>
    <source>
        <strain evidence="2 4">NBRC 107715</strain>
    </source>
</reference>
<feature type="compositionally biased region" description="Basic and acidic residues" evidence="1">
    <location>
        <begin position="8"/>
        <end position="17"/>
    </location>
</feature>
<dbReference type="AlphaFoldDB" id="A0A512J5E2"/>
<comment type="caution">
    <text evidence="2">The sequence shown here is derived from an EMBL/GenBank/DDBJ whole genome shotgun (WGS) entry which is preliminary data.</text>
</comment>
<accession>A0A512J5E2</accession>
<sequence length="202" mass="22058">MSAASPKTQDKALDKAGEPSMEEILASIRRIIADDQAVKPSDEPAPRSAPQPENDDVLDLAEVAEPVRKPQALKPTPIEPDPIDFADEPLDFDAIEVEPEPPPVRAAAPELPRAAPPEPPRASLHDDLLDMQEPLISAAAGANVNQAFSLLAHTVLSQNSRTLEDIVKDMLRPMLKAWLDDNLPVMVERLVRAEIERVSRGR</sequence>
<organism evidence="2 4">
    <name type="scientific">Methylobacterium oxalidis</name>
    <dbReference type="NCBI Taxonomy" id="944322"/>
    <lineage>
        <taxon>Bacteria</taxon>
        <taxon>Pseudomonadati</taxon>
        <taxon>Pseudomonadota</taxon>
        <taxon>Alphaproteobacteria</taxon>
        <taxon>Hyphomicrobiales</taxon>
        <taxon>Methylobacteriaceae</taxon>
        <taxon>Methylobacterium</taxon>
    </lineage>
</organism>
<dbReference type="EMBL" id="BJZU01000063">
    <property type="protein sequence ID" value="GEP05175.1"/>
    <property type="molecule type" value="Genomic_DNA"/>
</dbReference>
<dbReference type="EMBL" id="BSPK01000015">
    <property type="protein sequence ID" value="GLS62533.1"/>
    <property type="molecule type" value="Genomic_DNA"/>
</dbReference>
<evidence type="ECO:0000256" key="1">
    <source>
        <dbReference type="SAM" id="MobiDB-lite"/>
    </source>
</evidence>
<evidence type="ECO:0000313" key="4">
    <source>
        <dbReference type="Proteomes" id="UP000321960"/>
    </source>
</evidence>